<comment type="caution">
    <text evidence="1">The sequence shown here is derived from an EMBL/GenBank/DDBJ whole genome shotgun (WGS) entry which is preliminary data.</text>
</comment>
<dbReference type="InterPro" id="IPR007263">
    <property type="entry name" value="DCC1-like"/>
</dbReference>
<dbReference type="GO" id="GO:0015035">
    <property type="term" value="F:protein-disulfide reductase activity"/>
    <property type="evidence" value="ECO:0007669"/>
    <property type="project" value="InterPro"/>
</dbReference>
<dbReference type="AlphaFoldDB" id="A0A2M9XZN3"/>
<dbReference type="OrthoDB" id="9785438at2"/>
<dbReference type="PANTHER" id="PTHR33639">
    <property type="entry name" value="THIOL-DISULFIDE OXIDOREDUCTASE DCC"/>
    <property type="match status" value="1"/>
</dbReference>
<organism evidence="1 2">
    <name type="scientific">Leptospira brenneri</name>
    <dbReference type="NCBI Taxonomy" id="2023182"/>
    <lineage>
        <taxon>Bacteria</taxon>
        <taxon>Pseudomonadati</taxon>
        <taxon>Spirochaetota</taxon>
        <taxon>Spirochaetia</taxon>
        <taxon>Leptospirales</taxon>
        <taxon>Leptospiraceae</taxon>
        <taxon>Leptospira</taxon>
    </lineage>
</organism>
<proteinExistence type="predicted"/>
<keyword evidence="2" id="KW-1185">Reference proteome</keyword>
<evidence type="ECO:0000313" key="1">
    <source>
        <dbReference type="EMBL" id="TGK97006.1"/>
    </source>
</evidence>
<dbReference type="Pfam" id="PF04134">
    <property type="entry name" value="DCC1-like"/>
    <property type="match status" value="1"/>
</dbReference>
<dbReference type="PANTHER" id="PTHR33639:SF2">
    <property type="entry name" value="DUF393 DOMAIN-CONTAINING PROTEIN"/>
    <property type="match status" value="1"/>
</dbReference>
<protein>
    <submittedName>
        <fullName evidence="1">Thiol-disulfide oxidoreductase DCC family protein</fullName>
    </submittedName>
</protein>
<gene>
    <name evidence="1" type="ORF">EHQ30_10575</name>
</gene>
<dbReference type="RefSeq" id="WP_100791435.1">
    <property type="nucleotide sequence ID" value="NZ_NPDQ01000006.1"/>
</dbReference>
<dbReference type="Proteomes" id="UP000297891">
    <property type="component" value="Unassembled WGS sequence"/>
</dbReference>
<evidence type="ECO:0000313" key="2">
    <source>
        <dbReference type="Proteomes" id="UP000297891"/>
    </source>
</evidence>
<sequence length="134" mass="15866">MPPEKSKIVFFDGVCHLCMGSVQFLLKQNEKENLYFSAIGSQTFLSLIPKDVQPSLPDSILYWKEGKLYLESDAIVQLVRELKFPWFLFSVFWIIPKWVRNPIYRFIAKHRYQWFGKAEACMIPSPNIKKRFLD</sequence>
<dbReference type="EMBL" id="RQFP01000001">
    <property type="protein sequence ID" value="TGK97006.1"/>
    <property type="molecule type" value="Genomic_DNA"/>
</dbReference>
<reference evidence="1" key="1">
    <citation type="journal article" date="2019" name="PLoS Negl. Trop. Dis.">
        <title>Revisiting the worldwide diversity of Leptospira species in the environment.</title>
        <authorList>
            <person name="Vincent A.T."/>
            <person name="Schiettekatte O."/>
            <person name="Bourhy P."/>
            <person name="Veyrier F.J."/>
            <person name="Picardeau M."/>
        </authorList>
    </citation>
    <scope>NUCLEOTIDE SEQUENCE [LARGE SCALE GENOMIC DNA]</scope>
    <source>
        <strain evidence="1">201800277</strain>
    </source>
</reference>
<dbReference type="InterPro" id="IPR052927">
    <property type="entry name" value="DCC_oxidoreductase"/>
</dbReference>
<accession>A0A2M9XZN3</accession>
<name>A0A2M9XZN3_9LEPT</name>